<reference evidence="1 2" key="1">
    <citation type="submission" date="2021-08" db="EMBL/GenBank/DDBJ databases">
        <title>Draft genome sequence of Mycolicibacterium sp. NGTWS1702 strain.</title>
        <authorList>
            <person name="Matsumoto M."/>
            <person name="Tang B.C.C."/>
            <person name="Machida Y."/>
            <person name="Matoyama H."/>
            <person name="Kishihara T."/>
            <person name="Sato S."/>
            <person name="Kondo I."/>
            <person name="Sano M."/>
            <person name="Kato G."/>
        </authorList>
    </citation>
    <scope>NUCLEOTIDE SEQUENCE [LARGE SCALE GENOMIC DNA]</scope>
    <source>
        <strain evidence="1 2">NGTWSNA01</strain>
    </source>
</reference>
<dbReference type="Proteomes" id="UP001060504">
    <property type="component" value="Unassembled WGS sequence"/>
</dbReference>
<accession>A0ABQ4VC54</accession>
<dbReference type="EMBL" id="BPRH01002603">
    <property type="protein sequence ID" value="GJF17826.1"/>
    <property type="molecule type" value="Genomic_DNA"/>
</dbReference>
<sequence length="121" mass="13331">MAVRAATSAIDPARHVIIYLPNSSSGMRGMLHHVVGTLGRIMSLYTATLGPKPLRHAEGDRTHVVFIDEAHPRRQRPVGAIRMLTDHHMDSRSPFAAMSFGQPSLRLGVLAALNQRIAVRY</sequence>
<evidence type="ECO:0000313" key="1">
    <source>
        <dbReference type="EMBL" id="GJF17826.1"/>
    </source>
</evidence>
<protein>
    <submittedName>
        <fullName evidence="1">Uncharacterized protein</fullName>
    </submittedName>
</protein>
<keyword evidence="2" id="KW-1185">Reference proteome</keyword>
<gene>
    <name evidence="1" type="ORF">NGTWS1702_24840</name>
</gene>
<organism evidence="1 2">
    <name type="scientific">Mycolicibacterium cyprinidarum</name>
    <dbReference type="NCBI Taxonomy" id="2860311"/>
    <lineage>
        <taxon>Bacteria</taxon>
        <taxon>Bacillati</taxon>
        <taxon>Actinomycetota</taxon>
        <taxon>Actinomycetes</taxon>
        <taxon>Mycobacteriales</taxon>
        <taxon>Mycobacteriaceae</taxon>
        <taxon>Mycolicibacterium</taxon>
    </lineage>
</organism>
<comment type="caution">
    <text evidence="1">The sequence shown here is derived from an EMBL/GenBank/DDBJ whole genome shotgun (WGS) entry which is preliminary data.</text>
</comment>
<proteinExistence type="predicted"/>
<name>A0ABQ4VC54_9MYCO</name>
<evidence type="ECO:0000313" key="2">
    <source>
        <dbReference type="Proteomes" id="UP001060504"/>
    </source>
</evidence>